<accession>A0ABY6A9M3</accession>
<comment type="catalytic activity">
    <reaction evidence="4">
        <text>N-terminal L-glutamyl-[protein] + L-leucyl-tRNA(Leu) = N-terminal L-leucyl-L-glutamyl-[protein] + tRNA(Leu) + H(+)</text>
        <dbReference type="Rhea" id="RHEA:50412"/>
        <dbReference type="Rhea" id="RHEA-COMP:9613"/>
        <dbReference type="Rhea" id="RHEA-COMP:9622"/>
        <dbReference type="Rhea" id="RHEA-COMP:12664"/>
        <dbReference type="Rhea" id="RHEA-COMP:12668"/>
        <dbReference type="ChEBI" id="CHEBI:15378"/>
        <dbReference type="ChEBI" id="CHEBI:64721"/>
        <dbReference type="ChEBI" id="CHEBI:78442"/>
        <dbReference type="ChEBI" id="CHEBI:78494"/>
        <dbReference type="ChEBI" id="CHEBI:133041"/>
        <dbReference type="EC" id="2.3.2.29"/>
    </reaction>
</comment>
<gene>
    <name evidence="4" type="primary">bpt</name>
    <name evidence="7" type="ORF">HUF19_08865</name>
</gene>
<dbReference type="PANTHER" id="PTHR21367">
    <property type="entry name" value="ARGININE-TRNA-PROTEIN TRANSFERASE 1"/>
    <property type="match status" value="1"/>
</dbReference>
<evidence type="ECO:0000313" key="7">
    <source>
        <dbReference type="EMBL" id="UXD87538.1"/>
    </source>
</evidence>
<keyword evidence="2 4" id="KW-0808">Transferase</keyword>
<dbReference type="Proteomes" id="UP001065322">
    <property type="component" value="Chromosome"/>
</dbReference>
<protein>
    <recommendedName>
        <fullName evidence="4">Aspartate/glutamate leucyltransferase</fullName>
        <ecNumber evidence="4">2.3.2.29</ecNumber>
    </recommendedName>
</protein>
<feature type="domain" description="N-end rule aminoacyl transferase C-terminal" evidence="6">
    <location>
        <begin position="103"/>
        <end position="224"/>
    </location>
</feature>
<dbReference type="EC" id="2.3.2.29" evidence="4"/>
<dbReference type="InterPro" id="IPR016181">
    <property type="entry name" value="Acyl_CoA_acyltransferase"/>
</dbReference>
<evidence type="ECO:0000256" key="2">
    <source>
        <dbReference type="ARBA" id="ARBA00022679"/>
    </source>
</evidence>
<dbReference type="EMBL" id="CP054475">
    <property type="protein sequence ID" value="UXD87538.1"/>
    <property type="molecule type" value="Genomic_DNA"/>
</dbReference>
<comment type="function">
    <text evidence="4">Functions in the N-end rule pathway of protein degradation where it conjugates Leu from its aminoacyl-tRNA to the N-termini of proteins containing an N-terminal aspartate or glutamate.</text>
</comment>
<dbReference type="PANTHER" id="PTHR21367:SF1">
    <property type="entry name" value="ARGINYL-TRNA--PROTEIN TRANSFERASE 1"/>
    <property type="match status" value="1"/>
</dbReference>
<dbReference type="NCBIfam" id="NF002341">
    <property type="entry name" value="PRK01305.1-1"/>
    <property type="match status" value="1"/>
</dbReference>
<name>A0ABY6A9M3_9GAMM</name>
<dbReference type="SUPFAM" id="SSF55729">
    <property type="entry name" value="Acyl-CoA N-acyltransferases (Nat)"/>
    <property type="match status" value="1"/>
</dbReference>
<evidence type="ECO:0000256" key="1">
    <source>
        <dbReference type="ARBA" id="ARBA00022490"/>
    </source>
</evidence>
<evidence type="ECO:0000256" key="3">
    <source>
        <dbReference type="ARBA" id="ARBA00023315"/>
    </source>
</evidence>
<dbReference type="HAMAP" id="MF_00689">
    <property type="entry name" value="Bpt"/>
    <property type="match status" value="1"/>
</dbReference>
<evidence type="ECO:0000313" key="8">
    <source>
        <dbReference type="Proteomes" id="UP001065322"/>
    </source>
</evidence>
<evidence type="ECO:0000256" key="4">
    <source>
        <dbReference type="HAMAP-Rule" id="MF_00689"/>
    </source>
</evidence>
<dbReference type="InterPro" id="IPR017138">
    <property type="entry name" value="Asp_Glu_LeuTrfase"/>
</dbReference>
<proteinExistence type="inferred from homology"/>
<evidence type="ECO:0000259" key="6">
    <source>
        <dbReference type="Pfam" id="PF04377"/>
    </source>
</evidence>
<comment type="similarity">
    <text evidence="4">Belongs to the R-transferase family. Bpt subfamily.</text>
</comment>
<dbReference type="NCBIfam" id="NF002346">
    <property type="entry name" value="PRK01305.2-3"/>
    <property type="match status" value="1"/>
</dbReference>
<organism evidence="7 8">
    <name type="scientific">Thalassolituus hydrocarboniclasticus</name>
    <dbReference type="NCBI Taxonomy" id="2742796"/>
    <lineage>
        <taxon>Bacteria</taxon>
        <taxon>Pseudomonadati</taxon>
        <taxon>Pseudomonadota</taxon>
        <taxon>Gammaproteobacteria</taxon>
        <taxon>Oceanospirillales</taxon>
        <taxon>Oceanospirillaceae</taxon>
        <taxon>Thalassolituus</taxon>
    </lineage>
</organism>
<evidence type="ECO:0000259" key="5">
    <source>
        <dbReference type="Pfam" id="PF04376"/>
    </source>
</evidence>
<dbReference type="InterPro" id="IPR007472">
    <property type="entry name" value="N-end_Aminoacyl_Trfase_C"/>
</dbReference>
<keyword evidence="1 4" id="KW-0963">Cytoplasm</keyword>
<dbReference type="GO" id="GO:0004057">
    <property type="term" value="F:arginyl-tRNA--protein transferase activity"/>
    <property type="evidence" value="ECO:0007669"/>
    <property type="project" value="UniProtKB-EC"/>
</dbReference>
<comment type="catalytic activity">
    <reaction evidence="4">
        <text>N-terminal L-aspartyl-[protein] + L-leucyl-tRNA(Leu) = N-terminal L-leucyl-L-aspartyl-[protein] + tRNA(Leu) + H(+)</text>
        <dbReference type="Rhea" id="RHEA:50420"/>
        <dbReference type="Rhea" id="RHEA-COMP:9613"/>
        <dbReference type="Rhea" id="RHEA-COMP:9622"/>
        <dbReference type="Rhea" id="RHEA-COMP:12669"/>
        <dbReference type="Rhea" id="RHEA-COMP:12674"/>
        <dbReference type="ChEBI" id="CHEBI:15378"/>
        <dbReference type="ChEBI" id="CHEBI:64720"/>
        <dbReference type="ChEBI" id="CHEBI:78442"/>
        <dbReference type="ChEBI" id="CHEBI:78494"/>
        <dbReference type="ChEBI" id="CHEBI:133042"/>
        <dbReference type="EC" id="2.3.2.29"/>
    </reaction>
</comment>
<reference evidence="8" key="1">
    <citation type="submission" date="2020-06" db="EMBL/GenBank/DDBJ databases">
        <title>Thalassolituus marinus alknpb1M-1, a hydrocarbon-degrading bacterium isolated from the deep-sea overlying water using an in-situ strategy from the South China Sea basin.</title>
        <authorList>
            <person name="Dong C."/>
            <person name="Chen Y."/>
            <person name="Shao Z."/>
        </authorList>
    </citation>
    <scope>NUCLEOTIDE SEQUENCE [LARGE SCALE GENOMIC DNA]</scope>
    <source>
        <strain evidence="8">alknpb1M-1</strain>
    </source>
</reference>
<dbReference type="InterPro" id="IPR007471">
    <property type="entry name" value="N-end_Aminoacyl_Trfase_N"/>
</dbReference>
<dbReference type="RefSeq" id="WP_260999447.1">
    <property type="nucleotide sequence ID" value="NZ_CP054475.1"/>
</dbReference>
<feature type="domain" description="N-end aminoacyl transferase N-terminal" evidence="5">
    <location>
        <begin position="13"/>
        <end position="83"/>
    </location>
</feature>
<dbReference type="NCBIfam" id="NF002342">
    <property type="entry name" value="PRK01305.1-3"/>
    <property type="match status" value="1"/>
</dbReference>
<dbReference type="Pfam" id="PF04377">
    <property type="entry name" value="ATE_C"/>
    <property type="match status" value="1"/>
</dbReference>
<dbReference type="Pfam" id="PF04376">
    <property type="entry name" value="ATE_N"/>
    <property type="match status" value="1"/>
</dbReference>
<sequence>MKKIMLFQPPETHNCSYLEDQQSRSLYVDPRAELDQETLTLLSLNGFRRSGRLVYRPDCPACSACISVRLRVKDFKLSRSQRRILNKNTDLQLCIEKPSDSDEMYALFEQYINAQHADGDMYPPSRRQFTDFLVSDFGTTDFLTARLGGKLVACMVFDYLQDGLSAVYCFYSDELPQRSLGTLMILRLTQLCQPLGLPFNYLGYLVNGSRKMSYKRQFVPLEAYRAGQWSLLNS</sequence>
<keyword evidence="3 4" id="KW-0012">Acyltransferase</keyword>
<comment type="subcellular location">
    <subcellularLocation>
        <location evidence="4">Cytoplasm</location>
    </subcellularLocation>
</comment>
<keyword evidence="8" id="KW-1185">Reference proteome</keyword>
<dbReference type="InterPro" id="IPR030700">
    <property type="entry name" value="N-end_Aminoacyl_Trfase"/>
</dbReference>
<dbReference type="PIRSF" id="PIRSF037208">
    <property type="entry name" value="ATE_pro_prd"/>
    <property type="match status" value="1"/>
</dbReference>